<evidence type="ECO:0000313" key="3">
    <source>
        <dbReference type="Proteomes" id="UP001341840"/>
    </source>
</evidence>
<reference evidence="2 3" key="1">
    <citation type="journal article" date="2023" name="Plants (Basel)">
        <title>Bridging the Gap: Combining Genomics and Transcriptomics Approaches to Understand Stylosanthes scabra, an Orphan Legume from the Brazilian Caatinga.</title>
        <authorList>
            <person name="Ferreira-Neto J.R.C."/>
            <person name="da Silva M.D."/>
            <person name="Binneck E."/>
            <person name="de Melo N.F."/>
            <person name="da Silva R.H."/>
            <person name="de Melo A.L.T.M."/>
            <person name="Pandolfi V."/>
            <person name="Bustamante F.O."/>
            <person name="Brasileiro-Vidal A.C."/>
            <person name="Benko-Iseppon A.M."/>
        </authorList>
    </citation>
    <scope>NUCLEOTIDE SEQUENCE [LARGE SCALE GENOMIC DNA]</scope>
    <source>
        <tissue evidence="2">Leaves</tissue>
    </source>
</reference>
<proteinExistence type="predicted"/>
<keyword evidence="3" id="KW-1185">Reference proteome</keyword>
<protein>
    <submittedName>
        <fullName evidence="2">Uncharacterized protein</fullName>
    </submittedName>
</protein>
<organism evidence="2 3">
    <name type="scientific">Stylosanthes scabra</name>
    <dbReference type="NCBI Taxonomy" id="79078"/>
    <lineage>
        <taxon>Eukaryota</taxon>
        <taxon>Viridiplantae</taxon>
        <taxon>Streptophyta</taxon>
        <taxon>Embryophyta</taxon>
        <taxon>Tracheophyta</taxon>
        <taxon>Spermatophyta</taxon>
        <taxon>Magnoliopsida</taxon>
        <taxon>eudicotyledons</taxon>
        <taxon>Gunneridae</taxon>
        <taxon>Pentapetalae</taxon>
        <taxon>rosids</taxon>
        <taxon>fabids</taxon>
        <taxon>Fabales</taxon>
        <taxon>Fabaceae</taxon>
        <taxon>Papilionoideae</taxon>
        <taxon>50 kb inversion clade</taxon>
        <taxon>dalbergioids sensu lato</taxon>
        <taxon>Dalbergieae</taxon>
        <taxon>Pterocarpus clade</taxon>
        <taxon>Stylosanthes</taxon>
    </lineage>
</organism>
<gene>
    <name evidence="2" type="ORF">PIB30_021140</name>
</gene>
<sequence>MPLPTSAHVSTPPASPASIENHDHPSAREMEVGFFAAEAVILEGIFRFGASMMDIIMMVNNDKLLTNKSGNDTWQKKFEKVKDMIWDVGALGTFKESLLKKKENKRNQHWSTKYNADQFFQHDLCSLNWEYLELENSKSSDSNCIGKLTSGASIWYINVYG</sequence>
<dbReference type="Proteomes" id="UP001341840">
    <property type="component" value="Unassembled WGS sequence"/>
</dbReference>
<dbReference type="EMBL" id="JASCZI010030277">
    <property type="protein sequence ID" value="MED6120471.1"/>
    <property type="molecule type" value="Genomic_DNA"/>
</dbReference>
<comment type="caution">
    <text evidence="2">The sequence shown here is derived from an EMBL/GenBank/DDBJ whole genome shotgun (WGS) entry which is preliminary data.</text>
</comment>
<evidence type="ECO:0000313" key="2">
    <source>
        <dbReference type="EMBL" id="MED6120471.1"/>
    </source>
</evidence>
<feature type="region of interest" description="Disordered" evidence="1">
    <location>
        <begin position="1"/>
        <end position="22"/>
    </location>
</feature>
<name>A0ABU6R925_9FABA</name>
<accession>A0ABU6R925</accession>
<evidence type="ECO:0000256" key="1">
    <source>
        <dbReference type="SAM" id="MobiDB-lite"/>
    </source>
</evidence>